<comment type="caution">
    <text evidence="6">The sequence shown here is derived from an EMBL/GenBank/DDBJ whole genome shotgun (WGS) entry which is preliminary data.</text>
</comment>
<evidence type="ECO:0000256" key="1">
    <source>
        <dbReference type="ARBA" id="ARBA00022741"/>
    </source>
</evidence>
<dbReference type="InterPro" id="IPR027417">
    <property type="entry name" value="P-loop_NTPase"/>
</dbReference>
<keyword evidence="4" id="KW-0472">Membrane</keyword>
<keyword evidence="2" id="KW-0067">ATP-binding</keyword>
<reference evidence="6 7" key="1">
    <citation type="submission" date="2023-09" db="EMBL/GenBank/DDBJ databases">
        <authorList>
            <person name="Rey-Velasco X."/>
        </authorList>
    </citation>
    <scope>NUCLEOTIDE SEQUENCE [LARGE SCALE GENOMIC DNA]</scope>
    <source>
        <strain evidence="6 7">F260</strain>
    </source>
</reference>
<gene>
    <name evidence="6" type="ORF">RM545_01080</name>
</gene>
<dbReference type="InterPro" id="IPR045076">
    <property type="entry name" value="MutS"/>
</dbReference>
<name>A0ABU3CGA5_9FLAO</name>
<evidence type="ECO:0000313" key="6">
    <source>
        <dbReference type="EMBL" id="MDT0645267.1"/>
    </source>
</evidence>
<feature type="domain" description="DNA mismatch repair proteins mutS family" evidence="5">
    <location>
        <begin position="284"/>
        <end position="470"/>
    </location>
</feature>
<dbReference type="Proteomes" id="UP001245285">
    <property type="component" value="Unassembled WGS sequence"/>
</dbReference>
<keyword evidence="3" id="KW-0238">DNA-binding</keyword>
<protein>
    <submittedName>
        <fullName evidence="6">DNA mismatch repair protein MutS</fullName>
    </submittedName>
</protein>
<dbReference type="EMBL" id="JAVRHO010000001">
    <property type="protein sequence ID" value="MDT0645267.1"/>
    <property type="molecule type" value="Genomic_DNA"/>
</dbReference>
<dbReference type="SMART" id="SM00534">
    <property type="entry name" value="MUTSac"/>
    <property type="match status" value="1"/>
</dbReference>
<dbReference type="PANTHER" id="PTHR11361:SF152">
    <property type="entry name" value="DNA MISMATCH REPAIR PROTEIN"/>
    <property type="match status" value="1"/>
</dbReference>
<accession>A0ABU3CGA5</accession>
<evidence type="ECO:0000256" key="2">
    <source>
        <dbReference type="ARBA" id="ARBA00022840"/>
    </source>
</evidence>
<evidence type="ECO:0000313" key="7">
    <source>
        <dbReference type="Proteomes" id="UP001245285"/>
    </source>
</evidence>
<dbReference type="PANTHER" id="PTHR11361">
    <property type="entry name" value="DNA MISMATCH REPAIR PROTEIN MUTS FAMILY MEMBER"/>
    <property type="match status" value="1"/>
</dbReference>
<dbReference type="SUPFAM" id="SSF52540">
    <property type="entry name" value="P-loop containing nucleoside triphosphate hydrolases"/>
    <property type="match status" value="1"/>
</dbReference>
<dbReference type="Gene3D" id="3.40.50.300">
    <property type="entry name" value="P-loop containing nucleotide triphosphate hydrolases"/>
    <property type="match status" value="1"/>
</dbReference>
<evidence type="ECO:0000256" key="4">
    <source>
        <dbReference type="SAM" id="Phobius"/>
    </source>
</evidence>
<proteinExistence type="predicted"/>
<evidence type="ECO:0000259" key="5">
    <source>
        <dbReference type="SMART" id="SM00534"/>
    </source>
</evidence>
<keyword evidence="4" id="KW-0812">Transmembrane</keyword>
<keyword evidence="1" id="KW-0547">Nucleotide-binding</keyword>
<dbReference type="InterPro" id="IPR000432">
    <property type="entry name" value="DNA_mismatch_repair_MutS_C"/>
</dbReference>
<sequence length="470" mass="54667">MDFDDIFKFLDRTTSRIGQQYLYYKLRTITDIPGLNRFADLTKIFTSNRELRIKSQLELSSLSSAKAYYLEEIFRSKNIKKSNKIWLYRSLSTAAILSIILSFFNPAWFILLIPIFFVNLVFHYKNKSSIEYYLNGVGQLATSYKVANNLSSSEEIRSFYKDLSFLKKVKSILSNTRFLEWERKVDNEYALLFWFISEIIKITFNLEPILFYNFQNSLENKKEDIKSLFLFIGEIDSAISCASILNSEKNLCNPTFVDKKEVFSEGLYHPLIKDCTRNNLNLVNKSLLLTGSNMSGKTTFIRTFSVNAILGQTLNICFASKFEIPFFKIYSTIRISDDLINNTSYYLEEVVRIKELIEVSKKDDFCLFVIDELFKGTNTAERLAAGKSILSYLNRKNHVVMVSTHDLELTDLLKKQNFELYHFSETIENEKLLFDYKIKPGKPKSGNAIKILDLYDYPKEIIDNARIGIE</sequence>
<evidence type="ECO:0000256" key="3">
    <source>
        <dbReference type="ARBA" id="ARBA00023125"/>
    </source>
</evidence>
<organism evidence="6 7">
    <name type="scientific">Autumnicola lenta</name>
    <dbReference type="NCBI Taxonomy" id="3075593"/>
    <lineage>
        <taxon>Bacteria</taxon>
        <taxon>Pseudomonadati</taxon>
        <taxon>Bacteroidota</taxon>
        <taxon>Flavobacteriia</taxon>
        <taxon>Flavobacteriales</taxon>
        <taxon>Flavobacteriaceae</taxon>
        <taxon>Autumnicola</taxon>
    </lineage>
</organism>
<feature type="transmembrane region" description="Helical" evidence="4">
    <location>
        <begin position="107"/>
        <end position="124"/>
    </location>
</feature>
<dbReference type="RefSeq" id="WP_311493414.1">
    <property type="nucleotide sequence ID" value="NZ_JAVRHO010000001.1"/>
</dbReference>
<dbReference type="Pfam" id="PF00488">
    <property type="entry name" value="MutS_V"/>
    <property type="match status" value="1"/>
</dbReference>
<keyword evidence="7" id="KW-1185">Reference proteome</keyword>
<keyword evidence="4" id="KW-1133">Transmembrane helix</keyword>